<reference evidence="1 2" key="1">
    <citation type="submission" date="2020-07" db="EMBL/GenBank/DDBJ databases">
        <title>Taxonomic proposal: Crassvirales, a new order of highly abundant and diverse bacterial viruses.</title>
        <authorList>
            <person name="Shkoporov A.N."/>
            <person name="Stockdale S.R."/>
            <person name="Guerin E."/>
            <person name="Ross R.P."/>
            <person name="Hill C."/>
        </authorList>
    </citation>
    <scope>NUCLEOTIDE SEQUENCE [LARGE SCALE GENOMIC DNA]</scope>
</reference>
<dbReference type="RefSeq" id="YP_010111513.1">
    <property type="nucleotide sequence ID" value="NC_055882.1"/>
</dbReference>
<evidence type="ECO:0000313" key="2">
    <source>
        <dbReference type="Proteomes" id="UP000593686"/>
    </source>
</evidence>
<dbReference type="GeneID" id="65129917"/>
<dbReference type="KEGG" id="vg:65129917"/>
<protein>
    <submittedName>
        <fullName evidence="1">Uncharacterized protein</fullName>
    </submittedName>
</protein>
<sequence>MDRIKLTFMDCKYAVHEECGVVVATAKFKFMNKEFSVQGKAKCLPCMFDEHEGKRLARARAERSAYIIARNSIKALKKDAEKALSIVNTSLDFFNDCISHQDDYIDTF</sequence>
<dbReference type="Proteomes" id="UP000593686">
    <property type="component" value="Genome"/>
</dbReference>
<evidence type="ECO:0000313" key="1">
    <source>
        <dbReference type="EMBL" id="QOR59355.1"/>
    </source>
</evidence>
<proteinExistence type="predicted"/>
<dbReference type="EMBL" id="MT774389">
    <property type="protein sequence ID" value="QOR59355.1"/>
    <property type="molecule type" value="Genomic_DNA"/>
</dbReference>
<keyword evidence="2" id="KW-1185">Reference proteome</keyword>
<accession>A0A7M1RY39</accession>
<name>A0A7M1RY39_9CAUD</name>
<organism evidence="1 2">
    <name type="scientific">uncultured phage cr116_1</name>
    <dbReference type="NCBI Taxonomy" id="2772073"/>
    <lineage>
        <taxon>Viruses</taxon>
        <taxon>Duplodnaviria</taxon>
        <taxon>Heunggongvirae</taxon>
        <taxon>Uroviricota</taxon>
        <taxon>Caudoviricetes</taxon>
        <taxon>Crassvirales</taxon>
        <taxon>Steigviridae</taxon>
        <taxon>Asinivirinae</taxon>
        <taxon>Pamirivirus</taxon>
        <taxon>Pamirivirus faecium</taxon>
    </lineage>
</organism>